<accession>A0A6A6UY20</accession>
<dbReference type="OrthoDB" id="3482285at2759"/>
<dbReference type="Gene3D" id="3.40.50.880">
    <property type="match status" value="1"/>
</dbReference>
<dbReference type="AlphaFoldDB" id="A0A6A6UY20"/>
<reference evidence="2" key="1">
    <citation type="journal article" date="2020" name="Stud. Mycol.">
        <title>101 Dothideomycetes genomes: a test case for predicting lifestyles and emergence of pathogens.</title>
        <authorList>
            <person name="Haridas S."/>
            <person name="Albert R."/>
            <person name="Binder M."/>
            <person name="Bloem J."/>
            <person name="Labutti K."/>
            <person name="Salamov A."/>
            <person name="Andreopoulos B."/>
            <person name="Baker S."/>
            <person name="Barry K."/>
            <person name="Bills G."/>
            <person name="Bluhm B."/>
            <person name="Cannon C."/>
            <person name="Castanera R."/>
            <person name="Culley D."/>
            <person name="Daum C."/>
            <person name="Ezra D."/>
            <person name="Gonzalez J."/>
            <person name="Henrissat B."/>
            <person name="Kuo A."/>
            <person name="Liang C."/>
            <person name="Lipzen A."/>
            <person name="Lutzoni F."/>
            <person name="Magnuson J."/>
            <person name="Mondo S."/>
            <person name="Nolan M."/>
            <person name="Ohm R."/>
            <person name="Pangilinan J."/>
            <person name="Park H.-J."/>
            <person name="Ramirez L."/>
            <person name="Alfaro M."/>
            <person name="Sun H."/>
            <person name="Tritt A."/>
            <person name="Yoshinaga Y."/>
            <person name="Zwiers L.-H."/>
            <person name="Turgeon B."/>
            <person name="Goodwin S."/>
            <person name="Spatafora J."/>
            <person name="Crous P."/>
            <person name="Grigoriev I."/>
        </authorList>
    </citation>
    <scope>NUCLEOTIDE SEQUENCE</scope>
    <source>
        <strain evidence="2">CBS 119925</strain>
    </source>
</reference>
<evidence type="ECO:0000259" key="1">
    <source>
        <dbReference type="Pfam" id="PF06283"/>
    </source>
</evidence>
<protein>
    <submittedName>
        <fullName evidence="2">Class I glutamine amidotransferase-like protein</fullName>
    </submittedName>
</protein>
<proteinExistence type="predicted"/>
<keyword evidence="3" id="KW-1185">Reference proteome</keyword>
<dbReference type="PANTHER" id="PTHR40469">
    <property type="entry name" value="SECRETED GLYCOSYL HYDROLASE"/>
    <property type="match status" value="1"/>
</dbReference>
<dbReference type="PANTHER" id="PTHR40469:SF2">
    <property type="entry name" value="GALACTOSE-BINDING DOMAIN-LIKE SUPERFAMILY PROTEIN"/>
    <property type="match status" value="1"/>
</dbReference>
<sequence>MEPFRVLIFSKTTGYRHDSIPAGISAIRALPDRSQRFTVDDSEDAQACFTPSNLQKYTVVVLLQNTGDFLNPTELDALRQYVRSGGGLVAIHGAAAGLLNDDWYGSLIGVHFDHHPKPEEGNVLVEESAREHPILKCYGGREGWMDEWYNFTTHPRKNVNLKVLLRGDANTFQGGIHGDDHPLSWCQEFEGARVWFTALGHFDEAYRDDWFMGQVERGIMWTAKKDE</sequence>
<name>A0A6A6UY20_9PLEO</name>
<dbReference type="InterPro" id="IPR029062">
    <property type="entry name" value="Class_I_gatase-like"/>
</dbReference>
<dbReference type="SUPFAM" id="SSF52317">
    <property type="entry name" value="Class I glutamine amidotransferase-like"/>
    <property type="match status" value="1"/>
</dbReference>
<dbReference type="Proteomes" id="UP000799440">
    <property type="component" value="Unassembled WGS sequence"/>
</dbReference>
<dbReference type="EMBL" id="MU006606">
    <property type="protein sequence ID" value="KAF2742649.1"/>
    <property type="molecule type" value="Genomic_DNA"/>
</dbReference>
<keyword evidence="2" id="KW-0315">Glutamine amidotransferase</keyword>
<feature type="domain" description="ThuA-like" evidence="1">
    <location>
        <begin position="5"/>
        <end position="222"/>
    </location>
</feature>
<dbReference type="InterPro" id="IPR029010">
    <property type="entry name" value="ThuA-like"/>
</dbReference>
<gene>
    <name evidence="2" type="ORF">M011DRAFT_481554</name>
</gene>
<evidence type="ECO:0000313" key="2">
    <source>
        <dbReference type="EMBL" id="KAF2742649.1"/>
    </source>
</evidence>
<organism evidence="2 3">
    <name type="scientific">Sporormia fimetaria CBS 119925</name>
    <dbReference type="NCBI Taxonomy" id="1340428"/>
    <lineage>
        <taxon>Eukaryota</taxon>
        <taxon>Fungi</taxon>
        <taxon>Dikarya</taxon>
        <taxon>Ascomycota</taxon>
        <taxon>Pezizomycotina</taxon>
        <taxon>Dothideomycetes</taxon>
        <taxon>Pleosporomycetidae</taxon>
        <taxon>Pleosporales</taxon>
        <taxon>Sporormiaceae</taxon>
        <taxon>Sporormia</taxon>
    </lineage>
</organism>
<dbReference type="CDD" id="cd03143">
    <property type="entry name" value="A4_beta-galactosidase_middle_domain"/>
    <property type="match status" value="1"/>
</dbReference>
<dbReference type="Pfam" id="PF06283">
    <property type="entry name" value="ThuA"/>
    <property type="match status" value="1"/>
</dbReference>
<evidence type="ECO:0000313" key="3">
    <source>
        <dbReference type="Proteomes" id="UP000799440"/>
    </source>
</evidence>